<name>A0AAV1SHC7_9ROSI</name>
<reference evidence="1 2" key="1">
    <citation type="submission" date="2024-01" db="EMBL/GenBank/DDBJ databases">
        <authorList>
            <person name="Waweru B."/>
        </authorList>
    </citation>
    <scope>NUCLEOTIDE SEQUENCE [LARGE SCALE GENOMIC DNA]</scope>
</reference>
<organism evidence="1 2">
    <name type="scientific">Dovyalis caffra</name>
    <dbReference type="NCBI Taxonomy" id="77055"/>
    <lineage>
        <taxon>Eukaryota</taxon>
        <taxon>Viridiplantae</taxon>
        <taxon>Streptophyta</taxon>
        <taxon>Embryophyta</taxon>
        <taxon>Tracheophyta</taxon>
        <taxon>Spermatophyta</taxon>
        <taxon>Magnoliopsida</taxon>
        <taxon>eudicotyledons</taxon>
        <taxon>Gunneridae</taxon>
        <taxon>Pentapetalae</taxon>
        <taxon>rosids</taxon>
        <taxon>fabids</taxon>
        <taxon>Malpighiales</taxon>
        <taxon>Salicaceae</taxon>
        <taxon>Flacourtieae</taxon>
        <taxon>Dovyalis</taxon>
    </lineage>
</organism>
<keyword evidence="2" id="KW-1185">Reference proteome</keyword>
<sequence>MVMRVNGFGDIECEHYTDDEDDPGLRMRSYDGWQRALPRKNNTVSNLENLRARVMGTRKSLQEAMNAASNMNTTIGDEFDDRDMDARLTCFDTGGYVGVCPGVAGAWLQWTCMQG</sequence>
<accession>A0AAV1SHC7</accession>
<comment type="caution">
    <text evidence="1">The sequence shown here is derived from an EMBL/GenBank/DDBJ whole genome shotgun (WGS) entry which is preliminary data.</text>
</comment>
<dbReference type="AlphaFoldDB" id="A0AAV1SHC7"/>
<proteinExistence type="predicted"/>
<protein>
    <submittedName>
        <fullName evidence="1">Uncharacterized protein</fullName>
    </submittedName>
</protein>
<dbReference type="Proteomes" id="UP001314170">
    <property type="component" value="Unassembled WGS sequence"/>
</dbReference>
<dbReference type="EMBL" id="CAWUPB010001184">
    <property type="protein sequence ID" value="CAK7350969.1"/>
    <property type="molecule type" value="Genomic_DNA"/>
</dbReference>
<evidence type="ECO:0000313" key="2">
    <source>
        <dbReference type="Proteomes" id="UP001314170"/>
    </source>
</evidence>
<gene>
    <name evidence="1" type="ORF">DCAF_LOCUS23618</name>
</gene>
<evidence type="ECO:0000313" key="1">
    <source>
        <dbReference type="EMBL" id="CAK7350969.1"/>
    </source>
</evidence>